<dbReference type="InterPro" id="IPR050624">
    <property type="entry name" value="HTH-type_Tx_Regulator"/>
</dbReference>
<dbReference type="PANTHER" id="PTHR43479:SF16">
    <property type="entry name" value="HTH TETR-TYPE DOMAIN-CONTAINING PROTEIN"/>
    <property type="match status" value="1"/>
</dbReference>
<protein>
    <submittedName>
        <fullName evidence="4">TetR/AcrR family transcriptional regulator</fullName>
    </submittedName>
</protein>
<dbReference type="PROSITE" id="PS50977">
    <property type="entry name" value="HTH_TETR_2"/>
    <property type="match status" value="1"/>
</dbReference>
<dbReference type="EMBL" id="PZHX01000004">
    <property type="protein sequence ID" value="PTK31699.1"/>
    <property type="molecule type" value="Genomic_DNA"/>
</dbReference>
<keyword evidence="1 2" id="KW-0238">DNA-binding</keyword>
<feature type="DNA-binding region" description="H-T-H motif" evidence="2">
    <location>
        <begin position="32"/>
        <end position="51"/>
    </location>
</feature>
<evidence type="ECO:0000313" key="5">
    <source>
        <dbReference type="Proteomes" id="UP000241540"/>
    </source>
</evidence>
<sequence>MNDKDLRVIKTKKALTSSLYALLEIEPFSSITVHKICENAGIHRTTFYKHFYDKYELLVYLLEVIGKNYFAIDIKERINRPFQVLSNSLNRETLSKIEHMQEEDNEYNKVRNQFLIDIIKNDVYENMDRIALEETIPKSLVFYVFGSIIGGFLEWQKNEEATLTPKEMDDVFHKLVNIKTINY</sequence>
<dbReference type="Gene3D" id="1.10.357.10">
    <property type="entry name" value="Tetracycline Repressor, domain 2"/>
    <property type="match status" value="1"/>
</dbReference>
<feature type="domain" description="HTH tetR-type" evidence="3">
    <location>
        <begin position="9"/>
        <end position="69"/>
    </location>
</feature>
<evidence type="ECO:0000313" key="4">
    <source>
        <dbReference type="EMBL" id="PTK31699.1"/>
    </source>
</evidence>
<dbReference type="PANTHER" id="PTHR43479">
    <property type="entry name" value="ACREF/ENVCD OPERON REPRESSOR-RELATED"/>
    <property type="match status" value="1"/>
</dbReference>
<reference evidence="4 5" key="1">
    <citation type="journal article" date="2016" name="Front. Microbiol.">
        <title>Comprehensive Phylogenetic Analysis of Bovine Non-aureus Staphylococci Species Based on Whole-Genome Sequencing.</title>
        <authorList>
            <person name="Naushad S."/>
            <person name="Barkema H.W."/>
            <person name="Luby C."/>
            <person name="Condas L.A."/>
            <person name="Nobrega D.B."/>
            <person name="Carson D.A."/>
            <person name="De Buck J."/>
        </authorList>
    </citation>
    <scope>NUCLEOTIDE SEQUENCE [LARGE SCALE GENOMIC DNA]</scope>
    <source>
        <strain evidence="4 5">SNUC 5336</strain>
    </source>
</reference>
<dbReference type="AlphaFoldDB" id="A0A974KY54"/>
<organism evidence="4 5">
    <name type="scientific">Staphylococcus hominis</name>
    <dbReference type="NCBI Taxonomy" id="1290"/>
    <lineage>
        <taxon>Bacteria</taxon>
        <taxon>Bacillati</taxon>
        <taxon>Bacillota</taxon>
        <taxon>Bacilli</taxon>
        <taxon>Bacillales</taxon>
        <taxon>Staphylococcaceae</taxon>
        <taxon>Staphylococcus</taxon>
    </lineage>
</organism>
<dbReference type="RefSeq" id="WP_049334764.1">
    <property type="nucleotide sequence ID" value="NZ_JAHCPX010000001.1"/>
</dbReference>
<evidence type="ECO:0000256" key="2">
    <source>
        <dbReference type="PROSITE-ProRule" id="PRU00335"/>
    </source>
</evidence>
<evidence type="ECO:0000259" key="3">
    <source>
        <dbReference type="PROSITE" id="PS50977"/>
    </source>
</evidence>
<dbReference type="GO" id="GO:0003677">
    <property type="term" value="F:DNA binding"/>
    <property type="evidence" value="ECO:0007669"/>
    <property type="project" value="UniProtKB-UniRule"/>
</dbReference>
<evidence type="ECO:0000256" key="1">
    <source>
        <dbReference type="ARBA" id="ARBA00023125"/>
    </source>
</evidence>
<proteinExistence type="predicted"/>
<gene>
    <name evidence="4" type="ORF">BUZ51_02755</name>
</gene>
<comment type="caution">
    <text evidence="4">The sequence shown here is derived from an EMBL/GenBank/DDBJ whole genome shotgun (WGS) entry which is preliminary data.</text>
</comment>
<name>A0A974KY54_STAHO</name>
<dbReference type="InterPro" id="IPR001647">
    <property type="entry name" value="HTH_TetR"/>
</dbReference>
<dbReference type="InterPro" id="IPR009057">
    <property type="entry name" value="Homeodomain-like_sf"/>
</dbReference>
<dbReference type="Pfam" id="PF00440">
    <property type="entry name" value="TetR_N"/>
    <property type="match status" value="1"/>
</dbReference>
<accession>A0A974KY54</accession>
<dbReference type="SUPFAM" id="SSF46689">
    <property type="entry name" value="Homeodomain-like"/>
    <property type="match status" value="1"/>
</dbReference>
<dbReference type="Proteomes" id="UP000241540">
    <property type="component" value="Unassembled WGS sequence"/>
</dbReference>